<protein>
    <submittedName>
        <fullName evidence="7">ABC transporter ATP-binding protein</fullName>
    </submittedName>
</protein>
<reference evidence="7" key="1">
    <citation type="submission" date="2023-06" db="EMBL/GenBank/DDBJ databases">
        <title>Genomic of Parafulvivirga corallium.</title>
        <authorList>
            <person name="Wang G."/>
        </authorList>
    </citation>
    <scope>NUCLEOTIDE SEQUENCE</scope>
    <source>
        <strain evidence="7">BMA10</strain>
    </source>
</reference>
<dbReference type="InterPro" id="IPR003439">
    <property type="entry name" value="ABC_transporter-like_ATP-bd"/>
</dbReference>
<feature type="domain" description="ABC transporter" evidence="6">
    <location>
        <begin position="9"/>
        <end position="236"/>
    </location>
</feature>
<gene>
    <name evidence="7" type="ORF">QQ008_04375</name>
</gene>
<evidence type="ECO:0000313" key="7">
    <source>
        <dbReference type="EMBL" id="MDN5200578.1"/>
    </source>
</evidence>
<dbReference type="InterPro" id="IPR017871">
    <property type="entry name" value="ABC_transporter-like_CS"/>
</dbReference>
<evidence type="ECO:0000256" key="1">
    <source>
        <dbReference type="ARBA" id="ARBA00005417"/>
    </source>
</evidence>
<keyword evidence="2" id="KW-0813">Transport</keyword>
<dbReference type="RefSeq" id="WP_346750601.1">
    <property type="nucleotide sequence ID" value="NZ_JAUJEA010000001.1"/>
</dbReference>
<keyword evidence="3" id="KW-0536">Nodulation</keyword>
<evidence type="ECO:0000259" key="6">
    <source>
        <dbReference type="PROSITE" id="PS50893"/>
    </source>
</evidence>
<organism evidence="7 8">
    <name type="scientific">Splendidivirga corallicola</name>
    <dbReference type="NCBI Taxonomy" id="3051826"/>
    <lineage>
        <taxon>Bacteria</taxon>
        <taxon>Pseudomonadati</taxon>
        <taxon>Bacteroidota</taxon>
        <taxon>Cytophagia</taxon>
        <taxon>Cytophagales</taxon>
        <taxon>Splendidivirgaceae</taxon>
        <taxon>Splendidivirga</taxon>
    </lineage>
</organism>
<dbReference type="GO" id="GO:0005524">
    <property type="term" value="F:ATP binding"/>
    <property type="evidence" value="ECO:0007669"/>
    <property type="project" value="UniProtKB-KW"/>
</dbReference>
<dbReference type="PANTHER" id="PTHR42711:SF5">
    <property type="entry name" value="ABC TRANSPORTER ATP-BINDING PROTEIN NATA"/>
    <property type="match status" value="1"/>
</dbReference>
<comment type="caution">
    <text evidence="7">The sequence shown here is derived from an EMBL/GenBank/DDBJ whole genome shotgun (WGS) entry which is preliminary data.</text>
</comment>
<evidence type="ECO:0000256" key="2">
    <source>
        <dbReference type="ARBA" id="ARBA00022448"/>
    </source>
</evidence>
<dbReference type="InterPro" id="IPR003593">
    <property type="entry name" value="AAA+_ATPase"/>
</dbReference>
<dbReference type="PANTHER" id="PTHR42711">
    <property type="entry name" value="ABC TRANSPORTER ATP-BINDING PROTEIN"/>
    <property type="match status" value="1"/>
</dbReference>
<comment type="similarity">
    <text evidence="1">Belongs to the ABC transporter superfamily.</text>
</comment>
<dbReference type="Pfam" id="PF00005">
    <property type="entry name" value="ABC_tran"/>
    <property type="match status" value="1"/>
</dbReference>
<keyword evidence="5 7" id="KW-0067">ATP-binding</keyword>
<dbReference type="InterPro" id="IPR050763">
    <property type="entry name" value="ABC_transporter_ATP-binding"/>
</dbReference>
<dbReference type="Proteomes" id="UP001172082">
    <property type="component" value="Unassembled WGS sequence"/>
</dbReference>
<dbReference type="Gene3D" id="3.40.50.300">
    <property type="entry name" value="P-loop containing nucleotide triphosphate hydrolases"/>
    <property type="match status" value="1"/>
</dbReference>
<evidence type="ECO:0000256" key="5">
    <source>
        <dbReference type="ARBA" id="ARBA00022840"/>
    </source>
</evidence>
<evidence type="ECO:0000256" key="3">
    <source>
        <dbReference type="ARBA" id="ARBA00022458"/>
    </source>
</evidence>
<dbReference type="SMART" id="SM00382">
    <property type="entry name" value="AAA"/>
    <property type="match status" value="1"/>
</dbReference>
<dbReference type="PROSITE" id="PS00211">
    <property type="entry name" value="ABC_TRANSPORTER_1"/>
    <property type="match status" value="1"/>
</dbReference>
<accession>A0ABT8KJF4</accession>
<dbReference type="SUPFAM" id="SSF52540">
    <property type="entry name" value="P-loop containing nucleoside triphosphate hydrolases"/>
    <property type="match status" value="1"/>
</dbReference>
<dbReference type="EMBL" id="JAUJEA010000001">
    <property type="protein sequence ID" value="MDN5200578.1"/>
    <property type="molecule type" value="Genomic_DNA"/>
</dbReference>
<dbReference type="CDD" id="cd03263">
    <property type="entry name" value="ABC_subfamily_A"/>
    <property type="match status" value="1"/>
</dbReference>
<evidence type="ECO:0000313" key="8">
    <source>
        <dbReference type="Proteomes" id="UP001172082"/>
    </source>
</evidence>
<sequence>MNNQKEIIIAVEQVKKYFKEVKAVDGIDLKIHAGEYVALLGPNGAGKTTLVEMIEGIQQPNHGKISIKGKNWKHHQDELHRIIGLSLQETRFIDKLSVLETLNLFAGFYGLSKGKVSEILDLVNLEEKKKTWVVNLSGGQRQRLALGIALLNDPEILLLDEPTTGLDPTARREVWDILMKLKNERNTTMILTTHYMEEASYLCEKIVIMHSGKILAQGTLDELLSKHVKGEAIDFALDRSISKDDLPKTEKVIKIDYDEDNLNGEIIVEDLVSYLPKFLDVVKQNNLNLTSLECRKMTLDDLFISMTGRHLND</sequence>
<keyword evidence="4" id="KW-0547">Nucleotide-binding</keyword>
<keyword evidence="8" id="KW-1185">Reference proteome</keyword>
<proteinExistence type="inferred from homology"/>
<evidence type="ECO:0000256" key="4">
    <source>
        <dbReference type="ARBA" id="ARBA00022741"/>
    </source>
</evidence>
<name>A0ABT8KJF4_9BACT</name>
<dbReference type="PROSITE" id="PS50893">
    <property type="entry name" value="ABC_TRANSPORTER_2"/>
    <property type="match status" value="1"/>
</dbReference>
<dbReference type="InterPro" id="IPR027417">
    <property type="entry name" value="P-loop_NTPase"/>
</dbReference>